<sequence>MAEVTKDHDFVIKNLVEATLTDYLESIKGIIGADSIVDIGRVTSNYGIWVKDIEAVKKLKALEFITIKNQNVSIGPYVDPLKKVKLIGVPPFVDNTVLKIELNKYGMVKTEIDTEPIYGVPENFKHVKSFNRILHMTFQKDVYLPETITVTHDNTKHAIKTQVGRRKCFFCGSLSHVGSNCIMRKVASYANAVKSQDKTQEFPTKVNDSTNTNAGTFQTSLTKCTELPQGYALTVVNPKKKTRIEAVSATEASQNKKRKKVHLHAIRNIKTRSLHDWRYDEWKNLKLNERKPCKNSKLKEYLQSLPADENKEPMYAITAANAMNKDITQLKTQLFELKQALSPKHVFEKTSLQIIIDQLAVAVQPPINGVS</sequence>
<comment type="caution">
    <text evidence="1">The sequence shown here is derived from an EMBL/GenBank/DDBJ whole genome shotgun (WGS) entry which is preliminary data.</text>
</comment>
<protein>
    <submittedName>
        <fullName evidence="1">Uncharacterized protein</fullName>
    </submittedName>
</protein>
<proteinExistence type="predicted"/>
<dbReference type="OrthoDB" id="6780450at2759"/>
<name>A0A8J2JL86_9HEXA</name>
<dbReference type="AlphaFoldDB" id="A0A8J2JL86"/>
<evidence type="ECO:0000313" key="2">
    <source>
        <dbReference type="Proteomes" id="UP000708208"/>
    </source>
</evidence>
<organism evidence="1 2">
    <name type="scientific">Allacma fusca</name>
    <dbReference type="NCBI Taxonomy" id="39272"/>
    <lineage>
        <taxon>Eukaryota</taxon>
        <taxon>Metazoa</taxon>
        <taxon>Ecdysozoa</taxon>
        <taxon>Arthropoda</taxon>
        <taxon>Hexapoda</taxon>
        <taxon>Collembola</taxon>
        <taxon>Symphypleona</taxon>
        <taxon>Sminthuridae</taxon>
        <taxon>Allacma</taxon>
    </lineage>
</organism>
<dbReference type="Proteomes" id="UP000708208">
    <property type="component" value="Unassembled WGS sequence"/>
</dbReference>
<reference evidence="1" key="1">
    <citation type="submission" date="2021-06" db="EMBL/GenBank/DDBJ databases">
        <authorList>
            <person name="Hodson N. C."/>
            <person name="Mongue J. A."/>
            <person name="Jaron S. K."/>
        </authorList>
    </citation>
    <scope>NUCLEOTIDE SEQUENCE</scope>
</reference>
<accession>A0A8J2JL86</accession>
<dbReference type="EMBL" id="CAJVCH010085997">
    <property type="protein sequence ID" value="CAG7722080.1"/>
    <property type="molecule type" value="Genomic_DNA"/>
</dbReference>
<evidence type="ECO:0000313" key="1">
    <source>
        <dbReference type="EMBL" id="CAG7722080.1"/>
    </source>
</evidence>
<keyword evidence="2" id="KW-1185">Reference proteome</keyword>
<gene>
    <name evidence="1" type="ORF">AFUS01_LOCUS11253</name>
</gene>